<evidence type="ECO:0000256" key="2">
    <source>
        <dbReference type="ARBA" id="ARBA00022737"/>
    </source>
</evidence>
<keyword evidence="1" id="KW-0880">Kelch repeat</keyword>
<dbReference type="AlphaFoldDB" id="A0A7J5ZAV5"/>
<gene>
    <name evidence="4" type="ORF">F7725_011891</name>
</gene>
<dbReference type="PROSITE" id="PS50097">
    <property type="entry name" value="BTB"/>
    <property type="match status" value="1"/>
</dbReference>
<dbReference type="InterPro" id="IPR015915">
    <property type="entry name" value="Kelch-typ_b-propeller"/>
</dbReference>
<sequence>MLSSVSQDGHAENKGQWRQKKMYLYRGSASHDWTHSTARPDQSFVEDVLTVCRATEVACILISKLMAAMSSTSMSASAGCGGGDAAAAMATQASEQALLASDRYARLILAQINKMRLRTDFCDVGLKVGSRVFMVHRLVLAASSPYFSALFSGGMREADKEEVQILGVETQVFEILLDFIYTGVISVTVENVQELMVAADMLQLNEVVSICGGFLKGHIDPSNCVGIFQFLEQIACMEMLEFTENYIQVHFLEVCVTDEFRGLSKDQLVRLLRSEELRIEDEYQVFKAAMDWVLQDMAKRKKHVVEVLEPVRFPLLSPQRLFKYYRLQPAGGTADSSKEYTEVTKSPKENKMYSQLQPAKMRPRKKARKYLYAIGARFDTFNQYWTTVSSLHQARSGLGVAVLEGMIYVVGGEKDSMIFDCTERYDPVTKQWAAVASLNFPRCGVGVCPCHGALYALGGWIGSEIGKTMERYDPEENRWEVIGSMAVPRYYFGCCELQGFIYVIGGISDEGMELRSAEVYDPISRRWSALPVMVTRRAYVGVACLNNCIYAVGGWNEALGALETVEKYCPEEVKWDQLMFMSAVNGLLYAVGGRAASRDFSAPVTVDSVEIYDPHLDTWTEVGNMITSRCDGGLAVL</sequence>
<dbReference type="FunFam" id="1.25.40.420:FF:000001">
    <property type="entry name" value="Kelch-like family member 12"/>
    <property type="match status" value="1"/>
</dbReference>
<proteinExistence type="predicted"/>
<dbReference type="CDD" id="cd18466">
    <property type="entry name" value="BACK_KLHL27_IPP"/>
    <property type="match status" value="1"/>
</dbReference>
<dbReference type="SMART" id="SM00875">
    <property type="entry name" value="BACK"/>
    <property type="match status" value="1"/>
</dbReference>
<dbReference type="EMBL" id="JAAKFY010000004">
    <property type="protein sequence ID" value="KAF3858690.1"/>
    <property type="molecule type" value="Genomic_DNA"/>
</dbReference>
<accession>A0A7J5ZAV5</accession>
<dbReference type="InterPro" id="IPR030104">
    <property type="entry name" value="BTB_POZ_IPP"/>
</dbReference>
<dbReference type="GO" id="GO:0003779">
    <property type="term" value="F:actin binding"/>
    <property type="evidence" value="ECO:0007669"/>
    <property type="project" value="InterPro"/>
</dbReference>
<dbReference type="Pfam" id="PF01344">
    <property type="entry name" value="Kelch_1"/>
    <property type="match status" value="5"/>
</dbReference>
<reference evidence="4 5" key="1">
    <citation type="submission" date="2020-03" db="EMBL/GenBank/DDBJ databases">
        <title>Dissostichus mawsoni Genome sequencing and assembly.</title>
        <authorList>
            <person name="Park H."/>
        </authorList>
    </citation>
    <scope>NUCLEOTIDE SEQUENCE [LARGE SCALE GENOMIC DNA]</scope>
    <source>
        <strain evidence="4">DM0001</strain>
        <tissue evidence="4">Muscle</tissue>
    </source>
</reference>
<organism evidence="4 5">
    <name type="scientific">Dissostichus mawsoni</name>
    <name type="common">Antarctic cod</name>
    <dbReference type="NCBI Taxonomy" id="36200"/>
    <lineage>
        <taxon>Eukaryota</taxon>
        <taxon>Metazoa</taxon>
        <taxon>Chordata</taxon>
        <taxon>Craniata</taxon>
        <taxon>Vertebrata</taxon>
        <taxon>Euteleostomi</taxon>
        <taxon>Actinopterygii</taxon>
        <taxon>Neopterygii</taxon>
        <taxon>Teleostei</taxon>
        <taxon>Neoteleostei</taxon>
        <taxon>Acanthomorphata</taxon>
        <taxon>Eupercaria</taxon>
        <taxon>Perciformes</taxon>
        <taxon>Notothenioidei</taxon>
        <taxon>Nototheniidae</taxon>
        <taxon>Dissostichus</taxon>
    </lineage>
</organism>
<dbReference type="InterPro" id="IPR000210">
    <property type="entry name" value="BTB/POZ_dom"/>
</dbReference>
<dbReference type="Proteomes" id="UP000518266">
    <property type="component" value="Unassembled WGS sequence"/>
</dbReference>
<name>A0A7J5ZAV5_DISMA</name>
<evidence type="ECO:0000313" key="5">
    <source>
        <dbReference type="Proteomes" id="UP000518266"/>
    </source>
</evidence>
<feature type="domain" description="BTB" evidence="3">
    <location>
        <begin position="122"/>
        <end position="189"/>
    </location>
</feature>
<dbReference type="SMART" id="SM00225">
    <property type="entry name" value="BTB"/>
    <property type="match status" value="1"/>
</dbReference>
<dbReference type="InterPro" id="IPR047067">
    <property type="entry name" value="IPP_BACK"/>
</dbReference>
<dbReference type="InterPro" id="IPR017096">
    <property type="entry name" value="BTB-kelch_protein"/>
</dbReference>
<dbReference type="Gene3D" id="1.25.40.420">
    <property type="match status" value="1"/>
</dbReference>
<comment type="caution">
    <text evidence="4">The sequence shown here is derived from an EMBL/GenBank/DDBJ whole genome shotgun (WGS) entry which is preliminary data.</text>
</comment>
<dbReference type="Gene3D" id="2.120.10.80">
    <property type="entry name" value="Kelch-type beta propeller"/>
    <property type="match status" value="1"/>
</dbReference>
<dbReference type="InterPro" id="IPR006652">
    <property type="entry name" value="Kelch_1"/>
</dbReference>
<dbReference type="PANTHER" id="PTHR24412:SF35">
    <property type="entry name" value="ACTIN-BINDING PROTEIN IPP"/>
    <property type="match status" value="1"/>
</dbReference>
<dbReference type="SUPFAM" id="SSF54695">
    <property type="entry name" value="POZ domain"/>
    <property type="match status" value="1"/>
</dbReference>
<dbReference type="InterPro" id="IPR011705">
    <property type="entry name" value="BACK"/>
</dbReference>
<dbReference type="SUPFAM" id="SSF117281">
    <property type="entry name" value="Kelch motif"/>
    <property type="match status" value="1"/>
</dbReference>
<evidence type="ECO:0000313" key="4">
    <source>
        <dbReference type="EMBL" id="KAF3858690.1"/>
    </source>
</evidence>
<protein>
    <recommendedName>
        <fullName evidence="3">BTB domain-containing protein</fullName>
    </recommendedName>
</protein>
<dbReference type="OrthoDB" id="1022638at2759"/>
<keyword evidence="5" id="KW-1185">Reference proteome</keyword>
<dbReference type="PANTHER" id="PTHR24412">
    <property type="entry name" value="KELCH PROTEIN"/>
    <property type="match status" value="1"/>
</dbReference>
<keyword evidence="2" id="KW-0677">Repeat</keyword>
<dbReference type="PIRSF" id="PIRSF037037">
    <property type="entry name" value="Kelch-like_protein_gigaxonin"/>
    <property type="match status" value="1"/>
</dbReference>
<evidence type="ECO:0000256" key="1">
    <source>
        <dbReference type="ARBA" id="ARBA00022441"/>
    </source>
</evidence>
<evidence type="ECO:0000259" key="3">
    <source>
        <dbReference type="PROSITE" id="PS50097"/>
    </source>
</evidence>
<dbReference type="SMART" id="SM00612">
    <property type="entry name" value="Kelch"/>
    <property type="match status" value="6"/>
</dbReference>
<dbReference type="Gene3D" id="3.30.710.10">
    <property type="entry name" value="Potassium Channel Kv1.1, Chain A"/>
    <property type="match status" value="1"/>
</dbReference>
<dbReference type="CDD" id="cd18256">
    <property type="entry name" value="BTB_POZ_KLHL27_IPP"/>
    <property type="match status" value="1"/>
</dbReference>
<dbReference type="Pfam" id="PF00651">
    <property type="entry name" value="BTB"/>
    <property type="match status" value="1"/>
</dbReference>
<dbReference type="InterPro" id="IPR011333">
    <property type="entry name" value="SKP1/BTB/POZ_sf"/>
</dbReference>
<dbReference type="Pfam" id="PF07707">
    <property type="entry name" value="BACK"/>
    <property type="match status" value="1"/>
</dbReference>